<gene>
    <name evidence="1" type="ORF">FD27_GL000447</name>
</gene>
<comment type="caution">
    <text evidence="1">The sequence shown here is derived from an EMBL/GenBank/DDBJ whole genome shotgun (WGS) entry which is preliminary data.</text>
</comment>
<reference evidence="1 2" key="1">
    <citation type="journal article" date="2015" name="Genome Announc.">
        <title>Expanding the biotechnology potential of lactobacilli through comparative genomics of 213 strains and associated genera.</title>
        <authorList>
            <person name="Sun Z."/>
            <person name="Harris H.M."/>
            <person name="McCann A."/>
            <person name="Guo C."/>
            <person name="Argimon S."/>
            <person name="Zhang W."/>
            <person name="Yang X."/>
            <person name="Jeffery I.B."/>
            <person name="Cooney J.C."/>
            <person name="Kagawa T.F."/>
            <person name="Liu W."/>
            <person name="Song Y."/>
            <person name="Salvetti E."/>
            <person name="Wrobel A."/>
            <person name="Rasinkangas P."/>
            <person name="Parkhill J."/>
            <person name="Rea M.C."/>
            <person name="O'Sullivan O."/>
            <person name="Ritari J."/>
            <person name="Douillard F.P."/>
            <person name="Paul Ross R."/>
            <person name="Yang R."/>
            <person name="Briner A.E."/>
            <person name="Felis G.E."/>
            <person name="de Vos W.M."/>
            <person name="Barrangou R."/>
            <person name="Klaenhammer T.R."/>
            <person name="Caufield P.W."/>
            <person name="Cui Y."/>
            <person name="Zhang H."/>
            <person name="O'Toole P.W."/>
        </authorList>
    </citation>
    <scope>NUCLEOTIDE SEQUENCE [LARGE SCALE GENOMIC DNA]</scope>
    <source>
        <strain evidence="1 2">DSM 13145</strain>
    </source>
</reference>
<proteinExistence type="predicted"/>
<evidence type="ECO:0008006" key="3">
    <source>
        <dbReference type="Google" id="ProtNLM"/>
    </source>
</evidence>
<dbReference type="PATRIC" id="fig|1423746.3.peg.455"/>
<keyword evidence="2" id="KW-1185">Reference proteome</keyword>
<sequence>MILQSISNQQANFMATHFFKYDYHDRGMLKWQGFFLSDHQAALHRRNNHHQIPIYPQESLTTISTKLFDYWQSKQTVVLQMDTLDLDQHPLSYSGIICGFTGSQIWLDQGRKMLTQLEITDIRAVVEKSFDLDH</sequence>
<accession>A0A0R1PG11</accession>
<dbReference type="Proteomes" id="UP000051445">
    <property type="component" value="Unassembled WGS sequence"/>
</dbReference>
<dbReference type="AlphaFoldDB" id="A0A0R1PG11"/>
<name>A0A0R1PG11_9LACO</name>
<dbReference type="STRING" id="1423746.FD27_GL000447"/>
<organism evidence="1 2">
    <name type="scientific">Limosilactobacillus frumenti DSM 13145</name>
    <dbReference type="NCBI Taxonomy" id="1423746"/>
    <lineage>
        <taxon>Bacteria</taxon>
        <taxon>Bacillati</taxon>
        <taxon>Bacillota</taxon>
        <taxon>Bacilli</taxon>
        <taxon>Lactobacillales</taxon>
        <taxon>Lactobacillaceae</taxon>
        <taxon>Limosilactobacillus</taxon>
    </lineage>
</organism>
<evidence type="ECO:0000313" key="2">
    <source>
        <dbReference type="Proteomes" id="UP000051445"/>
    </source>
</evidence>
<protein>
    <recommendedName>
        <fullName evidence="3">DNA-directed RNA polymerase beta subunit</fullName>
    </recommendedName>
</protein>
<evidence type="ECO:0000313" key="1">
    <source>
        <dbReference type="EMBL" id="KRL27707.1"/>
    </source>
</evidence>
<dbReference type="EMBL" id="AZER01000014">
    <property type="protein sequence ID" value="KRL27707.1"/>
    <property type="molecule type" value="Genomic_DNA"/>
</dbReference>